<keyword evidence="3" id="KW-1185">Reference proteome</keyword>
<feature type="signal peptide" evidence="1">
    <location>
        <begin position="1"/>
        <end position="21"/>
    </location>
</feature>
<reference evidence="2 3" key="1">
    <citation type="submission" date="2019-02" db="EMBL/GenBank/DDBJ databases">
        <title>Deep-cultivation of Planctomycetes and their phenomic and genomic characterization uncovers novel biology.</title>
        <authorList>
            <person name="Wiegand S."/>
            <person name="Jogler M."/>
            <person name="Boedeker C."/>
            <person name="Pinto D."/>
            <person name="Vollmers J."/>
            <person name="Rivas-Marin E."/>
            <person name="Kohn T."/>
            <person name="Peeters S.H."/>
            <person name="Heuer A."/>
            <person name="Rast P."/>
            <person name="Oberbeckmann S."/>
            <person name="Bunk B."/>
            <person name="Jeske O."/>
            <person name="Meyerdierks A."/>
            <person name="Storesund J.E."/>
            <person name="Kallscheuer N."/>
            <person name="Luecker S."/>
            <person name="Lage O.M."/>
            <person name="Pohl T."/>
            <person name="Merkel B.J."/>
            <person name="Hornburger P."/>
            <person name="Mueller R.-W."/>
            <person name="Bruemmer F."/>
            <person name="Labrenz M."/>
            <person name="Spormann A.M."/>
            <person name="Op Den Camp H."/>
            <person name="Overmann J."/>
            <person name="Amann R."/>
            <person name="Jetten M.S.M."/>
            <person name="Mascher T."/>
            <person name="Medema M.H."/>
            <person name="Devos D.P."/>
            <person name="Kaster A.-K."/>
            <person name="Ovreas L."/>
            <person name="Rohde M."/>
            <person name="Galperin M.Y."/>
            <person name="Jogler C."/>
        </authorList>
    </citation>
    <scope>NUCLEOTIDE SEQUENCE [LARGE SCALE GENOMIC DNA]</scope>
    <source>
        <strain evidence="2 3">Pla100</strain>
    </source>
</reference>
<protein>
    <recommendedName>
        <fullName evidence="4">Porin</fullName>
    </recommendedName>
</protein>
<dbReference type="Pfam" id="PF07642">
    <property type="entry name" value="BBP2"/>
    <property type="match status" value="1"/>
</dbReference>
<dbReference type="InterPro" id="IPR011486">
    <property type="entry name" value="BBP2"/>
</dbReference>
<organism evidence="2 3">
    <name type="scientific">Neorhodopirellula pilleata</name>
    <dbReference type="NCBI Taxonomy" id="2714738"/>
    <lineage>
        <taxon>Bacteria</taxon>
        <taxon>Pseudomonadati</taxon>
        <taxon>Planctomycetota</taxon>
        <taxon>Planctomycetia</taxon>
        <taxon>Pirellulales</taxon>
        <taxon>Pirellulaceae</taxon>
        <taxon>Neorhodopirellula</taxon>
    </lineage>
</organism>
<evidence type="ECO:0008006" key="4">
    <source>
        <dbReference type="Google" id="ProtNLM"/>
    </source>
</evidence>
<sequence precursor="true">MKSKRVALWLALGGFAATSLGWMGPHTAIASADDSFVSEAIYQPAVDAGRQIQQIGFFQSHSQSSCDDAICGCDGPCECEMQPACGCESPMECGCDAGCDAPAGCLAGGALGCNLGEPFELFGSAGSIAAGGWVQLGYHNKALPLFNSKPDNYQLHQMWLYAEKSIDTSDGFDFGGRLDYVYGTDGPDTQAFGIDNGHWDSGWGTGGQYGHALPQVYGEVGYGDLSVKFGHFFTIIGWEVVAAPDNFFYSHAYTMYNSEPFTHTGALATWNLGDDLTVYGGYTLGWDSGFEDNGDSFLGGVSMAISDNVKITYATVGGRFNENQGDPNGAERGYMHSIVSDVTLTDKLQYIGQSDLLKSEDATGATARDSIGYNNYLIYTMSDCLAVGSRLEWWQNEVAGQDVDLLTLTLGVNYKPHANVLVRPEIRWDWLDGDTNALNLAGVEYLEGNDDEQTTFGIDTIFTF</sequence>
<evidence type="ECO:0000256" key="1">
    <source>
        <dbReference type="SAM" id="SignalP"/>
    </source>
</evidence>
<comment type="caution">
    <text evidence="2">The sequence shown here is derived from an EMBL/GenBank/DDBJ whole genome shotgun (WGS) entry which is preliminary data.</text>
</comment>
<dbReference type="EMBL" id="SJPM01000017">
    <property type="protein sequence ID" value="TWT89512.1"/>
    <property type="molecule type" value="Genomic_DNA"/>
</dbReference>
<dbReference type="AlphaFoldDB" id="A0A5C5ZPS5"/>
<dbReference type="SUPFAM" id="SSF56935">
    <property type="entry name" value="Porins"/>
    <property type="match status" value="1"/>
</dbReference>
<proteinExistence type="predicted"/>
<dbReference type="RefSeq" id="WP_146581568.1">
    <property type="nucleotide sequence ID" value="NZ_SJPM01000017.1"/>
</dbReference>
<dbReference type="Proteomes" id="UP000316213">
    <property type="component" value="Unassembled WGS sequence"/>
</dbReference>
<name>A0A5C5ZPS5_9BACT</name>
<evidence type="ECO:0000313" key="2">
    <source>
        <dbReference type="EMBL" id="TWT89512.1"/>
    </source>
</evidence>
<accession>A0A5C5ZPS5</accession>
<evidence type="ECO:0000313" key="3">
    <source>
        <dbReference type="Proteomes" id="UP000316213"/>
    </source>
</evidence>
<dbReference type="OrthoDB" id="9775763at2"/>
<keyword evidence="1" id="KW-0732">Signal</keyword>
<gene>
    <name evidence="2" type="ORF">Pla100_54410</name>
</gene>
<feature type="chain" id="PRO_5022830470" description="Porin" evidence="1">
    <location>
        <begin position="22"/>
        <end position="464"/>
    </location>
</feature>